<sequence length="40" mass="4937">MRKWGKSKSVINFIYNKTHTLQDEYHRKGRFFGMENLPFM</sequence>
<evidence type="ECO:0000313" key="1">
    <source>
        <dbReference type="EMBL" id="EFU30022.1"/>
    </source>
</evidence>
<dbReference type="Proteomes" id="UP000003112">
    <property type="component" value="Unassembled WGS sequence"/>
</dbReference>
<keyword evidence="2" id="KW-1185">Reference proteome</keyword>
<accession>E6K8P7</accession>
<dbReference type="HOGENOM" id="CLU_3294199_0_0_10"/>
<reference evidence="1 2" key="1">
    <citation type="submission" date="2010-10" db="EMBL/GenBank/DDBJ databases">
        <authorList>
            <person name="Muzny D."/>
            <person name="Qin X."/>
            <person name="Deng J."/>
            <person name="Jiang H."/>
            <person name="Liu Y."/>
            <person name="Qu J."/>
            <person name="Song X.-Z."/>
            <person name="Zhang L."/>
            <person name="Thornton R."/>
            <person name="Coyle M."/>
            <person name="Francisco L."/>
            <person name="Jackson L."/>
            <person name="Javaid M."/>
            <person name="Korchina V."/>
            <person name="Kovar C."/>
            <person name="Mata R."/>
            <person name="Mathew T."/>
            <person name="Ngo R."/>
            <person name="Nguyen L."/>
            <person name="Nguyen N."/>
            <person name="Okwuonu G."/>
            <person name="Ongeri F."/>
            <person name="Pham C."/>
            <person name="Simmons D."/>
            <person name="Wilczek-Boney K."/>
            <person name="Hale W."/>
            <person name="Jakkamsetti A."/>
            <person name="Pham P."/>
            <person name="Ruth R."/>
            <person name="San Lucas F."/>
            <person name="Warren J."/>
            <person name="Zhang J."/>
            <person name="Zhao Z."/>
            <person name="Zhou C."/>
            <person name="Zhu D."/>
            <person name="Lee S."/>
            <person name="Bess C."/>
            <person name="Blankenburg K."/>
            <person name="Forbes L."/>
            <person name="Fu Q."/>
            <person name="Gubbala S."/>
            <person name="Hirani K."/>
            <person name="Jayaseelan J.C."/>
            <person name="Lara F."/>
            <person name="Munidasa M."/>
            <person name="Palculict T."/>
            <person name="Patil S."/>
            <person name="Pu L.-L."/>
            <person name="Saada N."/>
            <person name="Tang L."/>
            <person name="Weissenberger G."/>
            <person name="Zhu Y."/>
            <person name="Hemphill L."/>
            <person name="Shang Y."/>
            <person name="Youmans B."/>
            <person name="Ayvaz T."/>
            <person name="Ross M."/>
            <person name="Santibanez J."/>
            <person name="Aqrawi P."/>
            <person name="Gross S."/>
            <person name="Joshi V."/>
            <person name="Fowler G."/>
            <person name="Nazareth L."/>
            <person name="Reid J."/>
            <person name="Worley K."/>
            <person name="Petrosino J."/>
            <person name="Highlander S."/>
            <person name="Gibbs R."/>
        </authorList>
    </citation>
    <scope>NUCLEOTIDE SEQUENCE [LARGE SCALE GENOMIC DNA]</scope>
    <source>
        <strain evidence="1 2">ATCC 33574</strain>
    </source>
</reference>
<comment type="caution">
    <text evidence="1">The sequence shown here is derived from an EMBL/GenBank/DDBJ whole genome shotgun (WGS) entry which is preliminary data.</text>
</comment>
<organism evidence="1 2">
    <name type="scientific">Segatella buccae ATCC 33574</name>
    <dbReference type="NCBI Taxonomy" id="873513"/>
    <lineage>
        <taxon>Bacteria</taxon>
        <taxon>Pseudomonadati</taxon>
        <taxon>Bacteroidota</taxon>
        <taxon>Bacteroidia</taxon>
        <taxon>Bacteroidales</taxon>
        <taxon>Prevotellaceae</taxon>
        <taxon>Segatella</taxon>
    </lineage>
</organism>
<gene>
    <name evidence="1" type="ORF">HMPREF6485_1983</name>
</gene>
<name>E6K8P7_9BACT</name>
<protein>
    <submittedName>
        <fullName evidence="1">Uncharacterized protein</fullName>
    </submittedName>
</protein>
<proteinExistence type="predicted"/>
<evidence type="ECO:0000313" key="2">
    <source>
        <dbReference type="Proteomes" id="UP000003112"/>
    </source>
</evidence>
<dbReference type="AlphaFoldDB" id="E6K8P7"/>
<dbReference type="EMBL" id="AEPD01000031">
    <property type="protein sequence ID" value="EFU30022.1"/>
    <property type="molecule type" value="Genomic_DNA"/>
</dbReference>